<evidence type="ECO:0000256" key="1">
    <source>
        <dbReference type="SAM" id="Phobius"/>
    </source>
</evidence>
<keyword evidence="1" id="KW-0812">Transmembrane</keyword>
<sequence>MIHSKNLIANSIHPVSLAKRMLLGAGIGLALVSLFLIGSRAEPAWGKLWMIRPLIMVPLAGAGAGLINYMMDDFRAQGGWKKALAIAFTVVAYIIALWLGIVLGLDGTLWD</sequence>
<dbReference type="RefSeq" id="WP_136839291.1">
    <property type="nucleotide sequence ID" value="NZ_SWBR01000001.1"/>
</dbReference>
<dbReference type="Proteomes" id="UP000309488">
    <property type="component" value="Unassembled WGS sequence"/>
</dbReference>
<keyword evidence="3" id="KW-1185">Reference proteome</keyword>
<dbReference type="AlphaFoldDB" id="A0A4U1CXN2"/>
<evidence type="ECO:0000313" key="2">
    <source>
        <dbReference type="EMBL" id="TKC13170.1"/>
    </source>
</evidence>
<feature type="transmembrane region" description="Helical" evidence="1">
    <location>
        <begin position="21"/>
        <end position="38"/>
    </location>
</feature>
<keyword evidence="1" id="KW-0472">Membrane</keyword>
<feature type="transmembrane region" description="Helical" evidence="1">
    <location>
        <begin position="83"/>
        <end position="105"/>
    </location>
</feature>
<protein>
    <submittedName>
        <fullName evidence="2">Potassium transporter KefB</fullName>
    </submittedName>
</protein>
<dbReference type="EMBL" id="SWBR01000001">
    <property type="protein sequence ID" value="TKC13170.1"/>
    <property type="molecule type" value="Genomic_DNA"/>
</dbReference>
<proteinExistence type="predicted"/>
<reference evidence="2 3" key="1">
    <citation type="submission" date="2019-04" db="EMBL/GenBank/DDBJ databases">
        <title>Pedobacter sp. RP-3-22 sp. nov., isolated from Arctic soil.</title>
        <authorList>
            <person name="Dahal R.H."/>
            <person name="Kim D.-U."/>
        </authorList>
    </citation>
    <scope>NUCLEOTIDE SEQUENCE [LARGE SCALE GENOMIC DNA]</scope>
    <source>
        <strain evidence="2 3">RP-3-22</strain>
    </source>
</reference>
<organism evidence="2 3">
    <name type="scientific">Pedobacter polaris</name>
    <dbReference type="NCBI Taxonomy" id="2571273"/>
    <lineage>
        <taxon>Bacteria</taxon>
        <taxon>Pseudomonadati</taxon>
        <taxon>Bacteroidota</taxon>
        <taxon>Sphingobacteriia</taxon>
        <taxon>Sphingobacteriales</taxon>
        <taxon>Sphingobacteriaceae</taxon>
        <taxon>Pedobacter</taxon>
    </lineage>
</organism>
<evidence type="ECO:0000313" key="3">
    <source>
        <dbReference type="Proteomes" id="UP000309488"/>
    </source>
</evidence>
<feature type="transmembrane region" description="Helical" evidence="1">
    <location>
        <begin position="50"/>
        <end position="71"/>
    </location>
</feature>
<gene>
    <name evidence="2" type="ORF">FA048_06045</name>
</gene>
<name>A0A4U1CXN2_9SPHI</name>
<dbReference type="OrthoDB" id="770034at2"/>
<keyword evidence="1" id="KW-1133">Transmembrane helix</keyword>
<comment type="caution">
    <text evidence="2">The sequence shown here is derived from an EMBL/GenBank/DDBJ whole genome shotgun (WGS) entry which is preliminary data.</text>
</comment>
<accession>A0A4U1CXN2</accession>